<feature type="compositionally biased region" description="Polar residues" evidence="1">
    <location>
        <begin position="140"/>
        <end position="154"/>
    </location>
</feature>
<feature type="compositionally biased region" description="Basic and acidic residues" evidence="1">
    <location>
        <begin position="129"/>
        <end position="139"/>
    </location>
</feature>
<dbReference type="OrthoDB" id="3597533at2759"/>
<dbReference type="EMBL" id="KZ679010">
    <property type="protein sequence ID" value="PSS20330.1"/>
    <property type="molecule type" value="Genomic_DNA"/>
</dbReference>
<keyword evidence="3" id="KW-1185">Reference proteome</keyword>
<dbReference type="GeneID" id="36571961"/>
<sequence>MYSCPTKSAYSTPSCHRCQSHQARPYHIDYRPSDNERLSSNDQDTSAQGFKYQRSPYRPIPNVSLDIFSLIRKFEALGPLDLPFKISNLQSAPSKTSQTSPRGKAEETGTSQPSRPLISFSPRSWGGSRFKDVLSDDKPTSAQEDSFYPPSSTYGKRIRKSDSETLGQVQSPYKASSIQFESAAPDCKPPSLLKEHMLAPHSRKGRAVDRRGSTVNDKVRLFDGSLDNTIASCKLRVQVWGLADIVHFLASSFVSARERLSSDAPYPTSPPFGERNNDMLPLSIPSTIRGADPKISPTKSDSPLSPGKRHFVVGDSTPNPFLIQNPHSKSPLQRTLQRTSPKTERDLRYLATECKSCRECSLRHNAVTRIPEPEEEDTSPDDSKDISLIRASSEPRSTMTEQTRIGDKIEALYRARNSEKKKGYSWEVSRGRNMVRPSNTRLMRDIFEPVGTTRKVDGTNLPTGESIVSNKRMAFDGGQITKQSGPQDCPSSSRASRTTALAIRKEKMFTGFPPPPPPPAPPLPQHCILGISGASAKEHGIIAPQIPDATGEGEVSLPNSTPKRSRTVSKAIEDKMRFFEETPETTAVIDTNLRGSSDSKRAGNSMFEIRKRLFEDIGRERHTTDGLGKRLSIGDINDIINEFQVVEGDNLGKRNGVVGKWNLMAEPSSISNRMPVELKGPVAVGGASRDAIREMVIKEAECGLKEPKPLRLAEMKRMMWMCTEKVDSTRMRRKAVSKSPKGKL</sequence>
<evidence type="ECO:0000313" key="3">
    <source>
        <dbReference type="Proteomes" id="UP000241818"/>
    </source>
</evidence>
<feature type="region of interest" description="Disordered" evidence="1">
    <location>
        <begin position="546"/>
        <end position="566"/>
    </location>
</feature>
<dbReference type="RefSeq" id="XP_024721600.1">
    <property type="nucleotide sequence ID" value="XM_024863880.1"/>
</dbReference>
<evidence type="ECO:0000256" key="1">
    <source>
        <dbReference type="SAM" id="MobiDB-lite"/>
    </source>
</evidence>
<gene>
    <name evidence="2" type="ORF">M430DRAFT_18487</name>
</gene>
<feature type="region of interest" description="Disordered" evidence="1">
    <location>
        <begin position="91"/>
        <end position="170"/>
    </location>
</feature>
<accession>A0A2T3B3W7</accession>
<feature type="compositionally biased region" description="Polar residues" evidence="1">
    <location>
        <begin position="91"/>
        <end position="101"/>
    </location>
</feature>
<evidence type="ECO:0000313" key="2">
    <source>
        <dbReference type="EMBL" id="PSS20330.1"/>
    </source>
</evidence>
<name>A0A2T3B3W7_AMORE</name>
<organism evidence="2 3">
    <name type="scientific">Amorphotheca resinae ATCC 22711</name>
    <dbReference type="NCBI Taxonomy" id="857342"/>
    <lineage>
        <taxon>Eukaryota</taxon>
        <taxon>Fungi</taxon>
        <taxon>Dikarya</taxon>
        <taxon>Ascomycota</taxon>
        <taxon>Pezizomycotina</taxon>
        <taxon>Leotiomycetes</taxon>
        <taxon>Helotiales</taxon>
        <taxon>Amorphothecaceae</taxon>
        <taxon>Amorphotheca</taxon>
    </lineage>
</organism>
<dbReference type="InParanoid" id="A0A2T3B3W7"/>
<feature type="compositionally biased region" description="Polar residues" evidence="1">
    <location>
        <begin position="325"/>
        <end position="340"/>
    </location>
</feature>
<reference evidence="2 3" key="1">
    <citation type="journal article" date="2018" name="New Phytol.">
        <title>Comparative genomics and transcriptomics depict ericoid mycorrhizal fungi as versatile saprotrophs and plant mutualists.</title>
        <authorList>
            <person name="Martino E."/>
            <person name="Morin E."/>
            <person name="Grelet G.A."/>
            <person name="Kuo A."/>
            <person name="Kohler A."/>
            <person name="Daghino S."/>
            <person name="Barry K.W."/>
            <person name="Cichocki N."/>
            <person name="Clum A."/>
            <person name="Dockter R.B."/>
            <person name="Hainaut M."/>
            <person name="Kuo R.C."/>
            <person name="LaButti K."/>
            <person name="Lindahl B.D."/>
            <person name="Lindquist E.A."/>
            <person name="Lipzen A."/>
            <person name="Khouja H.R."/>
            <person name="Magnuson J."/>
            <person name="Murat C."/>
            <person name="Ohm R.A."/>
            <person name="Singer S.W."/>
            <person name="Spatafora J.W."/>
            <person name="Wang M."/>
            <person name="Veneault-Fourrey C."/>
            <person name="Henrissat B."/>
            <person name="Grigoriev I.V."/>
            <person name="Martin F.M."/>
            <person name="Perotto S."/>
        </authorList>
    </citation>
    <scope>NUCLEOTIDE SEQUENCE [LARGE SCALE GENOMIC DNA]</scope>
    <source>
        <strain evidence="2 3">ATCC 22711</strain>
    </source>
</reference>
<protein>
    <submittedName>
        <fullName evidence="2">Uncharacterized protein</fullName>
    </submittedName>
</protein>
<dbReference type="Proteomes" id="UP000241818">
    <property type="component" value="Unassembled WGS sequence"/>
</dbReference>
<feature type="region of interest" description="Disordered" evidence="1">
    <location>
        <begin position="288"/>
        <end position="344"/>
    </location>
</feature>
<feature type="region of interest" description="Disordered" evidence="1">
    <location>
        <begin position="26"/>
        <end position="58"/>
    </location>
</feature>
<dbReference type="AlphaFoldDB" id="A0A2T3B3W7"/>
<proteinExistence type="predicted"/>
<feature type="compositionally biased region" description="Basic and acidic residues" evidence="1">
    <location>
        <begin position="26"/>
        <end position="39"/>
    </location>
</feature>